<reference evidence="4 5" key="1">
    <citation type="journal article" date="2013" name="Genome Announc.">
        <title>Draft Genome Sequence of a Highly Flagellated, Fast-Swimming Archaeon, Methanocaldococcus villosus Strain KIN24-T80 (DSM 22612).</title>
        <authorList>
            <person name="Thennarasu S."/>
            <person name="Polireddy D."/>
            <person name="Antony A."/>
            <person name="Yada M.R."/>
            <person name="Algarawi S."/>
            <person name="Sivakumar N."/>
        </authorList>
    </citation>
    <scope>NUCLEOTIDE SEQUENCE [LARGE SCALE GENOMIC DNA]</scope>
    <source>
        <strain evidence="4 5">KIN24-T80</strain>
    </source>
</reference>
<dbReference type="Proteomes" id="UP000053695">
    <property type="component" value="Unassembled WGS sequence"/>
</dbReference>
<dbReference type="PANTHER" id="PTHR43421:SF1">
    <property type="entry name" value="METALLOPROTEASE PMBA"/>
    <property type="match status" value="1"/>
</dbReference>
<evidence type="ECO:0000313" key="5">
    <source>
        <dbReference type="Proteomes" id="UP000053695"/>
    </source>
</evidence>
<dbReference type="OrthoDB" id="84520at2157"/>
<feature type="domain" description="Metalloprotease TldD/E N-terminal" evidence="1">
    <location>
        <begin position="14"/>
        <end position="73"/>
    </location>
</feature>
<protein>
    <submittedName>
        <fullName evidence="4">Peptidase U62 modulator of DNA gyrase</fullName>
    </submittedName>
</protein>
<feature type="domain" description="Metalloprotease TldD/E central" evidence="3">
    <location>
        <begin position="101"/>
        <end position="189"/>
    </location>
</feature>
<accession>N6V0S9</accession>
<dbReference type="InterPro" id="IPR035068">
    <property type="entry name" value="TldD/PmbA_N"/>
</dbReference>
<evidence type="ECO:0000259" key="1">
    <source>
        <dbReference type="Pfam" id="PF01523"/>
    </source>
</evidence>
<name>N6V0S9_9EURY</name>
<dbReference type="Pfam" id="PF19290">
    <property type="entry name" value="PmbA_TldD_2nd"/>
    <property type="match status" value="1"/>
</dbReference>
<sequence length="407" mass="46152">MDIVKLGEKYGYDVEIFMQKGVSVGVELDGENVDSFEYHSSIGYGIRVLKNNKVGFAYGNVLNEELLKKAMKNLVYDEYSSLAEPDKYKEPKGLFNKEVCNLTEEELLDRLLEMKEINANILSGGVYKSISYFRLINSYGLDVEERQTFFSANISIMLNGETAYEYKTDHKLFNTREVSERAVELAKNSANGKKIRYKGIIILSPRALSNLLYYTLYPAFSAENVQRNRSYLKDKLGEEVFSKNITIVDDNSLDYALYSEKCDAEGVKSQRTVLVENGVLKSYLYDIKRANVESKESTSNCSRGYSTLPSIAPTNFIIEEKEKNDFDEYVYINDIIGAHTSNPITGDFSIEIKNSYLYKKGEIIGLKKGLFSGNIFKLFKNAIPLNDSEQRGHLISPSIAFEGEIIN</sequence>
<evidence type="ECO:0000313" key="4">
    <source>
        <dbReference type="EMBL" id="ENN95918.1"/>
    </source>
</evidence>
<dbReference type="Pfam" id="PF01523">
    <property type="entry name" value="PmbA_TldD_1st"/>
    <property type="match status" value="1"/>
</dbReference>
<dbReference type="AlphaFoldDB" id="N6V0S9"/>
<dbReference type="InterPro" id="IPR036059">
    <property type="entry name" value="TldD/PmbA_sf"/>
</dbReference>
<dbReference type="InterPro" id="IPR002510">
    <property type="entry name" value="Metalloprtase-TldD/E_N"/>
</dbReference>
<dbReference type="GO" id="GO:0008237">
    <property type="term" value="F:metallopeptidase activity"/>
    <property type="evidence" value="ECO:0007669"/>
    <property type="project" value="InterPro"/>
</dbReference>
<gene>
    <name evidence="4" type="ORF">J422_05199</name>
</gene>
<dbReference type="EMBL" id="APMM01000034">
    <property type="protein sequence ID" value="ENN95918.1"/>
    <property type="molecule type" value="Genomic_DNA"/>
</dbReference>
<dbReference type="SUPFAM" id="SSF111283">
    <property type="entry name" value="Putative modulator of DNA gyrase, PmbA/TldD"/>
    <property type="match status" value="1"/>
</dbReference>
<dbReference type="Gene3D" id="3.30.2290.10">
    <property type="entry name" value="PmbA/TldD superfamily"/>
    <property type="match status" value="1"/>
</dbReference>
<dbReference type="GO" id="GO:0006508">
    <property type="term" value="P:proteolysis"/>
    <property type="evidence" value="ECO:0007669"/>
    <property type="project" value="InterPro"/>
</dbReference>
<organism evidence="4 5">
    <name type="scientific">Methanocaldococcus villosus KIN24-T80</name>
    <dbReference type="NCBI Taxonomy" id="1069083"/>
    <lineage>
        <taxon>Archaea</taxon>
        <taxon>Methanobacteriati</taxon>
        <taxon>Methanobacteriota</taxon>
        <taxon>Methanomada group</taxon>
        <taxon>Methanococci</taxon>
        <taxon>Methanococcales</taxon>
        <taxon>Methanocaldococcaceae</taxon>
        <taxon>Methanocaldococcus</taxon>
    </lineage>
</organism>
<dbReference type="InterPro" id="IPR045569">
    <property type="entry name" value="Metalloprtase-TldD/E_C"/>
</dbReference>
<dbReference type="InterPro" id="IPR045570">
    <property type="entry name" value="Metalloprtase-TldD/E_cen_dom"/>
</dbReference>
<dbReference type="PATRIC" id="fig|1069083.5.peg.1015"/>
<dbReference type="Pfam" id="PF19289">
    <property type="entry name" value="PmbA_TldD_3rd"/>
    <property type="match status" value="1"/>
</dbReference>
<dbReference type="GO" id="GO:0005829">
    <property type="term" value="C:cytosol"/>
    <property type="evidence" value="ECO:0007669"/>
    <property type="project" value="TreeGrafter"/>
</dbReference>
<dbReference type="STRING" id="1069083.GCA_000371805_00309"/>
<keyword evidence="5" id="KW-1185">Reference proteome</keyword>
<evidence type="ECO:0000259" key="3">
    <source>
        <dbReference type="Pfam" id="PF19290"/>
    </source>
</evidence>
<dbReference type="RefSeq" id="WP_004592260.1">
    <property type="nucleotide sequence ID" value="NZ_APMM01000034.1"/>
</dbReference>
<proteinExistence type="predicted"/>
<dbReference type="InterPro" id="IPR047657">
    <property type="entry name" value="PmbA"/>
</dbReference>
<evidence type="ECO:0000259" key="2">
    <source>
        <dbReference type="Pfam" id="PF19289"/>
    </source>
</evidence>
<comment type="caution">
    <text evidence="4">The sequence shown here is derived from an EMBL/GenBank/DDBJ whole genome shotgun (WGS) entry which is preliminary data.</text>
</comment>
<feature type="domain" description="Metalloprotease TldD/E C-terminal" evidence="2">
    <location>
        <begin position="201"/>
        <end position="402"/>
    </location>
</feature>
<dbReference type="PANTHER" id="PTHR43421">
    <property type="entry name" value="METALLOPROTEASE PMBA"/>
    <property type="match status" value="1"/>
</dbReference>